<dbReference type="Pfam" id="PF03724">
    <property type="entry name" value="META"/>
    <property type="match status" value="1"/>
</dbReference>
<organism evidence="3 4">
    <name type="scientific">Hymenobacter nivis</name>
    <dbReference type="NCBI Taxonomy" id="1850093"/>
    <lineage>
        <taxon>Bacteria</taxon>
        <taxon>Pseudomonadati</taxon>
        <taxon>Bacteroidota</taxon>
        <taxon>Cytophagia</taxon>
        <taxon>Cytophagales</taxon>
        <taxon>Hymenobacteraceae</taxon>
        <taxon>Hymenobacter</taxon>
    </lineage>
</organism>
<protein>
    <submittedName>
        <fullName evidence="3">META domain-containing protein</fullName>
    </submittedName>
</protein>
<name>A0A502GK65_9BACT</name>
<evidence type="ECO:0000256" key="1">
    <source>
        <dbReference type="SAM" id="SignalP"/>
    </source>
</evidence>
<gene>
    <name evidence="3" type="ORF">EAH73_20075</name>
</gene>
<dbReference type="OrthoDB" id="5348860at2"/>
<dbReference type="AlphaFoldDB" id="A0A502GK65"/>
<dbReference type="InterPro" id="IPR005184">
    <property type="entry name" value="DUF306_Meta_HslJ"/>
</dbReference>
<dbReference type="InterPro" id="IPR038670">
    <property type="entry name" value="HslJ-like_sf"/>
</dbReference>
<keyword evidence="4" id="KW-1185">Reference proteome</keyword>
<dbReference type="PANTHER" id="PTHR35535">
    <property type="entry name" value="HEAT SHOCK PROTEIN HSLJ"/>
    <property type="match status" value="1"/>
</dbReference>
<reference evidence="3 4" key="1">
    <citation type="journal article" date="2019" name="Environ. Microbiol.">
        <title>Species interactions and distinct microbial communities in high Arctic permafrost affected cryosols are associated with the CH4 and CO2 gas fluxes.</title>
        <authorList>
            <person name="Altshuler I."/>
            <person name="Hamel J."/>
            <person name="Turney S."/>
            <person name="Magnuson E."/>
            <person name="Levesque R."/>
            <person name="Greer C."/>
            <person name="Whyte L.G."/>
        </authorList>
    </citation>
    <scope>NUCLEOTIDE SEQUENCE [LARGE SCALE GENOMIC DNA]</scope>
    <source>
        <strain evidence="3 4">S9.2P</strain>
    </source>
</reference>
<accession>A0A502GK65</accession>
<evidence type="ECO:0000313" key="3">
    <source>
        <dbReference type="EMBL" id="TPG61750.1"/>
    </source>
</evidence>
<feature type="chain" id="PRO_5021293530" evidence="1">
    <location>
        <begin position="27"/>
        <end position="159"/>
    </location>
</feature>
<proteinExistence type="predicted"/>
<dbReference type="EMBL" id="RCYZ01000010">
    <property type="protein sequence ID" value="TPG61750.1"/>
    <property type="molecule type" value="Genomic_DNA"/>
</dbReference>
<dbReference type="PANTHER" id="PTHR35535:SF2">
    <property type="entry name" value="DUF306 DOMAIN-CONTAINING PROTEIN"/>
    <property type="match status" value="1"/>
</dbReference>
<comment type="caution">
    <text evidence="3">The sequence shown here is derived from an EMBL/GenBank/DDBJ whole genome shotgun (WGS) entry which is preliminary data.</text>
</comment>
<sequence length="159" mass="16937">MRLSFWLTTTLLAPALLLGACQNRPAQQAAAPPTAPPARSAPDAALRNTRWVPRALAGQPVAPATADGREPYLLLRADSAAEGNGACNRFRGRYTAPGPGQLTFGPLLSTRMACPALPTETAFMKALEQTRTYQLSGDTLRLLGADQALLARLEAVYLH</sequence>
<dbReference type="RefSeq" id="WP_140469238.1">
    <property type="nucleotide sequence ID" value="NZ_RCYZ01000010.1"/>
</dbReference>
<feature type="signal peptide" evidence="1">
    <location>
        <begin position="1"/>
        <end position="26"/>
    </location>
</feature>
<dbReference type="Gene3D" id="2.40.128.270">
    <property type="match status" value="1"/>
</dbReference>
<evidence type="ECO:0000313" key="4">
    <source>
        <dbReference type="Proteomes" id="UP000317646"/>
    </source>
</evidence>
<feature type="domain" description="DUF306" evidence="2">
    <location>
        <begin position="44"/>
        <end position="152"/>
    </location>
</feature>
<evidence type="ECO:0000259" key="2">
    <source>
        <dbReference type="Pfam" id="PF03724"/>
    </source>
</evidence>
<dbReference type="Proteomes" id="UP000317646">
    <property type="component" value="Unassembled WGS sequence"/>
</dbReference>
<keyword evidence="1" id="KW-0732">Signal</keyword>
<dbReference type="PROSITE" id="PS51257">
    <property type="entry name" value="PROKAR_LIPOPROTEIN"/>
    <property type="match status" value="1"/>
</dbReference>
<dbReference type="InterPro" id="IPR053147">
    <property type="entry name" value="Hsp_HslJ-like"/>
</dbReference>